<dbReference type="EMBL" id="BMFV01000053">
    <property type="protein sequence ID" value="GGH88580.1"/>
    <property type="molecule type" value="Genomic_DNA"/>
</dbReference>
<accession>A0A8J3A064</accession>
<reference evidence="1" key="2">
    <citation type="submission" date="2020-09" db="EMBL/GenBank/DDBJ databases">
        <authorList>
            <person name="Sun Q."/>
            <person name="Zhou Y."/>
        </authorList>
    </citation>
    <scope>NUCLEOTIDE SEQUENCE</scope>
    <source>
        <strain evidence="1">CGMCC 1.12777</strain>
    </source>
</reference>
<dbReference type="RefSeq" id="WP_188499272.1">
    <property type="nucleotide sequence ID" value="NZ_BMFV01000053.1"/>
</dbReference>
<name>A0A8J3A064_9BACL</name>
<reference evidence="1" key="1">
    <citation type="journal article" date="2014" name="Int. J. Syst. Evol. Microbiol.">
        <title>Complete genome sequence of Corynebacterium casei LMG S-19264T (=DSM 44701T), isolated from a smear-ripened cheese.</title>
        <authorList>
            <consortium name="US DOE Joint Genome Institute (JGI-PGF)"/>
            <person name="Walter F."/>
            <person name="Albersmeier A."/>
            <person name="Kalinowski J."/>
            <person name="Ruckert C."/>
        </authorList>
    </citation>
    <scope>NUCLEOTIDE SEQUENCE</scope>
    <source>
        <strain evidence="1">CGMCC 1.12777</strain>
    </source>
</reference>
<proteinExistence type="predicted"/>
<dbReference type="Proteomes" id="UP000656813">
    <property type="component" value="Unassembled WGS sequence"/>
</dbReference>
<evidence type="ECO:0000313" key="1">
    <source>
        <dbReference type="EMBL" id="GGH88580.1"/>
    </source>
</evidence>
<evidence type="ECO:0000313" key="2">
    <source>
        <dbReference type="Proteomes" id="UP000656813"/>
    </source>
</evidence>
<comment type="caution">
    <text evidence="1">The sequence shown here is derived from an EMBL/GenBank/DDBJ whole genome shotgun (WGS) entry which is preliminary data.</text>
</comment>
<dbReference type="AlphaFoldDB" id="A0A8J3A064"/>
<gene>
    <name evidence="1" type="ORF">GCM10007096_41240</name>
</gene>
<organism evidence="1 2">
    <name type="scientific">Pullulanibacillus pueri</name>
    <dbReference type="NCBI Taxonomy" id="1437324"/>
    <lineage>
        <taxon>Bacteria</taxon>
        <taxon>Bacillati</taxon>
        <taxon>Bacillota</taxon>
        <taxon>Bacilli</taxon>
        <taxon>Bacillales</taxon>
        <taxon>Sporolactobacillaceae</taxon>
        <taxon>Pullulanibacillus</taxon>
    </lineage>
</organism>
<sequence length="119" mass="13999">MKKDIYLPTGLQVQKYEMLQPMVISALNEMKEFSKKKQDGPLNPLKVKLINRLLNEVKEEVLIDDPSIEYLDLLDDETLPQNSDAVLILGQYQAALKQFKSKYYKRDGYTQRWYTKEKP</sequence>
<protein>
    <submittedName>
        <fullName evidence="1">Uncharacterized protein</fullName>
    </submittedName>
</protein>
<keyword evidence="2" id="KW-1185">Reference proteome</keyword>